<name>A0A8J2LRA2_9HEXA</name>
<evidence type="ECO:0000256" key="6">
    <source>
        <dbReference type="SAM" id="MobiDB-lite"/>
    </source>
</evidence>
<evidence type="ECO:0000256" key="7">
    <source>
        <dbReference type="SAM" id="Phobius"/>
    </source>
</evidence>
<evidence type="ECO:0000313" key="8">
    <source>
        <dbReference type="EMBL" id="CAG7836216.1"/>
    </source>
</evidence>
<feature type="transmembrane region" description="Helical" evidence="7">
    <location>
        <begin position="485"/>
        <end position="509"/>
    </location>
</feature>
<comment type="similarity">
    <text evidence="2">Belongs to the TDE1 family.</text>
</comment>
<organism evidence="8 9">
    <name type="scientific">Allacma fusca</name>
    <dbReference type="NCBI Taxonomy" id="39272"/>
    <lineage>
        <taxon>Eukaryota</taxon>
        <taxon>Metazoa</taxon>
        <taxon>Ecdysozoa</taxon>
        <taxon>Arthropoda</taxon>
        <taxon>Hexapoda</taxon>
        <taxon>Collembola</taxon>
        <taxon>Symphypleona</taxon>
        <taxon>Sminthuridae</taxon>
        <taxon>Allacma</taxon>
    </lineage>
</organism>
<dbReference type="Proteomes" id="UP000708208">
    <property type="component" value="Unassembled WGS sequence"/>
</dbReference>
<sequence>MIHIKKFSQDKSTISTGGDSARSHHHHKKQGITRLTISRDKDGNETLALPPVKRGICSRCCRFIYFHGSIIGPAPCSFICLCSCSPCCTQRCLGPLNRSSFATKLMYIIFLGFVMLFSTIFIVIYPDKSKGVAALAPCMNAKTGEMYHIGGWWGDCRGHAGYFIVYRIFLAFVIVLLFLALCTVGVTTSKDFCRPGIHQGFWLWKFLLFFTISAVTIALITVKTVNVSFDETWMYIGSAAAVIFSFPQIIFFLELIEQVVIKVKTITLFDWRIIYWLLTSLFYLIDIGIIVVLCCYYTYRTPFRGDASLGDPVDYGNGKLCAENIGVIVYGGCAGVVLTLAMIWHTTVQKSQVYPNVGLLQASLVLCHTVLTIYIALANTLDVECRVVWYPYVYHDYSLDVAFSIEGGVHVASVSFTIIYFALIAETTSVTAPLSKALEWVCCKQAPKDGADLETDLEFTTSQMEVSEERRRFLLLNDEATHLQYSWACFHLFLIIGSLSIMMGMTNFIRPMADGSNASSIPGFWCKFIMSPVTVFAFLIPIVVAWISQGRRPSNFDESTFSGAARSLEDFADCENKTEDATAEMNPPGVDLIADDKIAN</sequence>
<accession>A0A8J2LRA2</accession>
<dbReference type="PANTHER" id="PTHR10383:SF9">
    <property type="entry name" value="SERINE INCORPORATOR, ISOFORM F"/>
    <property type="match status" value="1"/>
</dbReference>
<evidence type="ECO:0000256" key="4">
    <source>
        <dbReference type="ARBA" id="ARBA00022989"/>
    </source>
</evidence>
<evidence type="ECO:0000256" key="1">
    <source>
        <dbReference type="ARBA" id="ARBA00004141"/>
    </source>
</evidence>
<dbReference type="GO" id="GO:0016020">
    <property type="term" value="C:membrane"/>
    <property type="evidence" value="ECO:0007669"/>
    <property type="project" value="UniProtKB-SubCell"/>
</dbReference>
<dbReference type="AlphaFoldDB" id="A0A8J2LRA2"/>
<dbReference type="PANTHER" id="PTHR10383">
    <property type="entry name" value="SERINE INCORPORATOR"/>
    <property type="match status" value="1"/>
</dbReference>
<protein>
    <submittedName>
        <fullName evidence="8">Uncharacterized protein</fullName>
    </submittedName>
</protein>
<keyword evidence="4 7" id="KW-1133">Transmembrane helix</keyword>
<keyword evidence="9" id="KW-1185">Reference proteome</keyword>
<dbReference type="OrthoDB" id="8292448at2759"/>
<comment type="subcellular location">
    <subcellularLocation>
        <location evidence="1">Membrane</location>
        <topology evidence="1">Multi-pass membrane protein</topology>
    </subcellularLocation>
</comment>
<dbReference type="EMBL" id="CAJVCH010570928">
    <property type="protein sequence ID" value="CAG7836216.1"/>
    <property type="molecule type" value="Genomic_DNA"/>
</dbReference>
<evidence type="ECO:0000313" key="9">
    <source>
        <dbReference type="Proteomes" id="UP000708208"/>
    </source>
</evidence>
<keyword evidence="3 7" id="KW-0812">Transmembrane</keyword>
<feature type="transmembrane region" description="Helical" evidence="7">
    <location>
        <begin position="201"/>
        <end position="221"/>
    </location>
</feature>
<feature type="transmembrane region" description="Helical" evidence="7">
    <location>
        <begin position="105"/>
        <end position="125"/>
    </location>
</feature>
<evidence type="ECO:0000256" key="2">
    <source>
        <dbReference type="ARBA" id="ARBA00006665"/>
    </source>
</evidence>
<dbReference type="Pfam" id="PF03348">
    <property type="entry name" value="Serinc"/>
    <property type="match status" value="2"/>
</dbReference>
<feature type="transmembrane region" description="Helical" evidence="7">
    <location>
        <begin position="164"/>
        <end position="189"/>
    </location>
</feature>
<feature type="transmembrane region" description="Helical" evidence="7">
    <location>
        <begin position="529"/>
        <end position="547"/>
    </location>
</feature>
<comment type="caution">
    <text evidence="8">The sequence shown here is derived from an EMBL/GenBank/DDBJ whole genome shotgun (WGS) entry which is preliminary data.</text>
</comment>
<proteinExistence type="inferred from homology"/>
<feature type="transmembrane region" description="Helical" evidence="7">
    <location>
        <begin position="325"/>
        <end position="345"/>
    </location>
</feature>
<feature type="region of interest" description="Disordered" evidence="6">
    <location>
        <begin position="1"/>
        <end position="32"/>
    </location>
</feature>
<reference evidence="8" key="1">
    <citation type="submission" date="2021-06" db="EMBL/GenBank/DDBJ databases">
        <authorList>
            <person name="Hodson N. C."/>
            <person name="Mongue J. A."/>
            <person name="Jaron S. K."/>
        </authorList>
    </citation>
    <scope>NUCLEOTIDE SEQUENCE</scope>
</reference>
<keyword evidence="5 7" id="KW-0472">Membrane</keyword>
<evidence type="ECO:0000256" key="5">
    <source>
        <dbReference type="ARBA" id="ARBA00023136"/>
    </source>
</evidence>
<dbReference type="InterPro" id="IPR005016">
    <property type="entry name" value="TDE1/TMS"/>
</dbReference>
<feature type="transmembrane region" description="Helical" evidence="7">
    <location>
        <begin position="233"/>
        <end position="253"/>
    </location>
</feature>
<feature type="transmembrane region" description="Helical" evidence="7">
    <location>
        <begin position="274"/>
        <end position="299"/>
    </location>
</feature>
<gene>
    <name evidence="8" type="ORF">AFUS01_LOCUS45482</name>
</gene>
<evidence type="ECO:0000256" key="3">
    <source>
        <dbReference type="ARBA" id="ARBA00022692"/>
    </source>
</evidence>
<feature type="transmembrane region" description="Helical" evidence="7">
    <location>
        <begin position="357"/>
        <end position="381"/>
    </location>
</feature>